<evidence type="ECO:0000313" key="2">
    <source>
        <dbReference type="Proteomes" id="UP000479710"/>
    </source>
</evidence>
<gene>
    <name evidence="1" type="ORF">E2562_037691</name>
</gene>
<protein>
    <submittedName>
        <fullName evidence="1">Uncharacterized protein</fullName>
    </submittedName>
</protein>
<dbReference type="Proteomes" id="UP000479710">
    <property type="component" value="Unassembled WGS sequence"/>
</dbReference>
<dbReference type="AlphaFoldDB" id="A0A6G1ECQ7"/>
<accession>A0A6G1ECQ7</accession>
<reference evidence="1 2" key="1">
    <citation type="submission" date="2019-11" db="EMBL/GenBank/DDBJ databases">
        <title>Whole genome sequence of Oryza granulata.</title>
        <authorList>
            <person name="Li W."/>
        </authorList>
    </citation>
    <scope>NUCLEOTIDE SEQUENCE [LARGE SCALE GENOMIC DNA]</scope>
    <source>
        <strain evidence="2">cv. Menghai</strain>
        <tissue evidence="1">Leaf</tissue>
    </source>
</reference>
<dbReference type="EMBL" id="SPHZ02000004">
    <property type="protein sequence ID" value="KAF0922527.1"/>
    <property type="molecule type" value="Genomic_DNA"/>
</dbReference>
<keyword evidence="2" id="KW-1185">Reference proteome</keyword>
<name>A0A6G1ECQ7_9ORYZ</name>
<comment type="caution">
    <text evidence="1">The sequence shown here is derived from an EMBL/GenBank/DDBJ whole genome shotgun (WGS) entry which is preliminary data.</text>
</comment>
<proteinExistence type="predicted"/>
<organism evidence="1 2">
    <name type="scientific">Oryza meyeriana var. granulata</name>
    <dbReference type="NCBI Taxonomy" id="110450"/>
    <lineage>
        <taxon>Eukaryota</taxon>
        <taxon>Viridiplantae</taxon>
        <taxon>Streptophyta</taxon>
        <taxon>Embryophyta</taxon>
        <taxon>Tracheophyta</taxon>
        <taxon>Spermatophyta</taxon>
        <taxon>Magnoliopsida</taxon>
        <taxon>Liliopsida</taxon>
        <taxon>Poales</taxon>
        <taxon>Poaceae</taxon>
        <taxon>BOP clade</taxon>
        <taxon>Oryzoideae</taxon>
        <taxon>Oryzeae</taxon>
        <taxon>Oryzinae</taxon>
        <taxon>Oryza</taxon>
        <taxon>Oryza meyeriana</taxon>
    </lineage>
</organism>
<evidence type="ECO:0000313" key="1">
    <source>
        <dbReference type="EMBL" id="KAF0922527.1"/>
    </source>
</evidence>
<sequence length="145" mass="15698">MSGARAALSLASSRCGWEAYVGRTVAAGLWGGVVLELQRLCFFVGLSCGNEERRDWGGFGLFIDTSGGAAEWQGMAAWGLVDPQWSKAELGIGAGSGLVVTWRRRRARRLRGGGGWRVGSCRGQVTVTMQWMSVRFTSRCRAQHG</sequence>